<keyword evidence="2" id="KW-0732">Signal</keyword>
<dbReference type="OrthoDB" id="10252017at2759"/>
<organism evidence="5 6">
    <name type="scientific">Cinara cedri</name>
    <dbReference type="NCBI Taxonomy" id="506608"/>
    <lineage>
        <taxon>Eukaryota</taxon>
        <taxon>Metazoa</taxon>
        <taxon>Ecdysozoa</taxon>
        <taxon>Arthropoda</taxon>
        <taxon>Hexapoda</taxon>
        <taxon>Insecta</taxon>
        <taxon>Pterygota</taxon>
        <taxon>Neoptera</taxon>
        <taxon>Paraneoptera</taxon>
        <taxon>Hemiptera</taxon>
        <taxon>Sternorrhyncha</taxon>
        <taxon>Aphidomorpha</taxon>
        <taxon>Aphidoidea</taxon>
        <taxon>Aphididae</taxon>
        <taxon>Lachninae</taxon>
        <taxon>Cinara</taxon>
    </lineage>
</organism>
<dbReference type="PROSITE" id="PS00022">
    <property type="entry name" value="EGF_1"/>
    <property type="match status" value="1"/>
</dbReference>
<sequence>MYLIYKFHKNNAMLVYLLFGLHILNVWAEPKSEFISHENFTKIDYDITTIYRIQNMSTSTNLVFPGFNFKEFKNETGIFPCYGCVSIEIHSRTNSIGFPIHYNYETISKKNVQELFDAGFFHKYTNASYIAPYLRNETFTLHGMFKLPVLECKLDNIRFTDCMFNKYSQCTKYYSTFLTLDWIPEKNQNCLIITYKFTFNEDFYNSKYYFDNTKVNVSIHDGYDNVITSVILEIGTEIQTLRITNMTFMKDKKYQLSIIILTNFNYRSSMNYQQEILFTILRIAQYNNQDEEEVRIITNCGKTVVFNPKPYTIIGFENSSFMDFDGPNLCLNGGWTSSSSKCICPPGFTGEFCETGCGPNLFGSDCTGICSMHLSEQCRGMFMCTNYGCTCPVGLTGPLCSDDCELGKYGADCEQTCSSNCFNNTCDKYTGICSQGCSIGYVPPKCQERYPYLIKPPTIISNTFESIEVNLNFHSTNIGGDKNLKLKYYQLIYKLLNEDKFTNSEPKGISENNNGSTEILSDLKPDSLYKIGVLVITNDGNFNDQDIVYGHYRTMCIQPEINDYGIKVIPEVKSVHITWNKIITKRLECEVREYVLTLTLNQSKNGISDIQEILSSSDSGHVINDLYPGYRYTVSMTPKTSLGSLQPSSTYSFSPFMPESEMKIIDIVTSINNDKIKVSWKLGSSVYPFNTLVKNPVTCVVSYKLNRIFSCSLNEIKNDNWTSIQIYNQTSYDIFGAVPHSQYYIKVGVLNSVQKENTVYVYTPPSNPQIKPEIDINSPISVTNSSVNVKWNADSIDCTKLNGFLLGYYIELKTKQNIISFDNLNSNTTYEMKVFIKTHVGYNPEQFFRVNFTTKLMNLKPVDDLMVYKKSAKSRVVGLRWSFFSENTNLSGFIVSFNENLTNTSFILPMKCPAWPEYYCHTFYNLNFNKYYGKTYKFNITPKSYDYPNGGVVSSISFNIEDGLPDSPVNLKAQDINNTTITLQWDIPWIFNSTLKMFVMNIEDILPVDSENMVDYRNPIIEIQIDEELPTYNYTVTNLKPGYTYTFGVLAVSKSLWYSVPARISVTTLR</sequence>
<feature type="signal peptide" evidence="2">
    <location>
        <begin position="1"/>
        <end position="28"/>
    </location>
</feature>
<protein>
    <submittedName>
        <fullName evidence="5">Fibronectin type III,EGF-like, conserved site,Immunoglobulin-like fold,EGF-like domain</fullName>
    </submittedName>
</protein>
<proteinExistence type="predicted"/>
<keyword evidence="1" id="KW-1015">Disulfide bond</keyword>
<dbReference type="SMART" id="SM00060">
    <property type="entry name" value="FN3"/>
    <property type="match status" value="5"/>
</dbReference>
<feature type="disulfide bond" evidence="1">
    <location>
        <begin position="344"/>
        <end position="353"/>
    </location>
</feature>
<dbReference type="InterPro" id="IPR052108">
    <property type="entry name" value="MEGF/SIB"/>
</dbReference>
<dbReference type="EMBL" id="CABPRJ010001509">
    <property type="protein sequence ID" value="VVC38854.1"/>
    <property type="molecule type" value="Genomic_DNA"/>
</dbReference>
<dbReference type="Gene3D" id="2.170.300.10">
    <property type="entry name" value="Tie2 ligand-binding domain superfamily"/>
    <property type="match status" value="1"/>
</dbReference>
<feature type="domain" description="EGF-like" evidence="3">
    <location>
        <begin position="321"/>
        <end position="354"/>
    </location>
</feature>
<dbReference type="PANTHER" id="PTHR24035:SF109">
    <property type="entry name" value="PROTEIN DRAPER"/>
    <property type="match status" value="1"/>
</dbReference>
<dbReference type="InterPro" id="IPR000742">
    <property type="entry name" value="EGF"/>
</dbReference>
<keyword evidence="1" id="KW-0245">EGF-like domain</keyword>
<dbReference type="CDD" id="cd00054">
    <property type="entry name" value="EGF_CA"/>
    <property type="match status" value="1"/>
</dbReference>
<evidence type="ECO:0000313" key="6">
    <source>
        <dbReference type="Proteomes" id="UP000325440"/>
    </source>
</evidence>
<feature type="domain" description="Fibronectin type-III" evidence="4">
    <location>
        <begin position="967"/>
        <end position="1070"/>
    </location>
</feature>
<evidence type="ECO:0000259" key="3">
    <source>
        <dbReference type="PROSITE" id="PS50026"/>
    </source>
</evidence>
<feature type="domain" description="Fibronectin type-III" evidence="4">
    <location>
        <begin position="558"/>
        <end position="660"/>
    </location>
</feature>
<dbReference type="Gene3D" id="2.60.40.10">
    <property type="entry name" value="Immunoglobulins"/>
    <property type="match status" value="2"/>
</dbReference>
<dbReference type="Proteomes" id="UP000325440">
    <property type="component" value="Unassembled WGS sequence"/>
</dbReference>
<dbReference type="PROSITE" id="PS50026">
    <property type="entry name" value="EGF_3"/>
    <property type="match status" value="1"/>
</dbReference>
<evidence type="ECO:0000313" key="5">
    <source>
        <dbReference type="EMBL" id="VVC38854.1"/>
    </source>
</evidence>
<feature type="chain" id="PRO_5023005546" evidence="2">
    <location>
        <begin position="29"/>
        <end position="1070"/>
    </location>
</feature>
<name>A0A5E4N2G0_9HEMI</name>
<accession>A0A5E4N2G0</accession>
<dbReference type="Pfam" id="PF00041">
    <property type="entry name" value="fn3"/>
    <property type="match status" value="1"/>
</dbReference>
<reference evidence="5 6" key="1">
    <citation type="submission" date="2019-08" db="EMBL/GenBank/DDBJ databases">
        <authorList>
            <person name="Alioto T."/>
            <person name="Alioto T."/>
            <person name="Gomez Garrido J."/>
        </authorList>
    </citation>
    <scope>NUCLEOTIDE SEQUENCE [LARGE SCALE GENOMIC DNA]</scope>
</reference>
<dbReference type="PROSITE" id="PS50853">
    <property type="entry name" value="FN3"/>
    <property type="match status" value="2"/>
</dbReference>
<dbReference type="InterPro" id="IPR036116">
    <property type="entry name" value="FN3_sf"/>
</dbReference>
<dbReference type="CDD" id="cd00063">
    <property type="entry name" value="FN3"/>
    <property type="match status" value="2"/>
</dbReference>
<dbReference type="PANTHER" id="PTHR24035">
    <property type="entry name" value="MULTIPLE EPIDERMAL GROWTH FACTOR-LIKE DOMAINS PROTEIN"/>
    <property type="match status" value="1"/>
</dbReference>
<keyword evidence="6" id="KW-1185">Reference proteome</keyword>
<dbReference type="InterPro" id="IPR003961">
    <property type="entry name" value="FN3_dom"/>
</dbReference>
<comment type="caution">
    <text evidence="1">Lacks conserved residue(s) required for the propagation of feature annotation.</text>
</comment>
<dbReference type="SUPFAM" id="SSF49265">
    <property type="entry name" value="Fibronectin type III"/>
    <property type="match status" value="3"/>
</dbReference>
<gene>
    <name evidence="5" type="ORF">CINCED_3A011629</name>
</gene>
<dbReference type="AlphaFoldDB" id="A0A5E4N2G0"/>
<evidence type="ECO:0000259" key="4">
    <source>
        <dbReference type="PROSITE" id="PS50853"/>
    </source>
</evidence>
<evidence type="ECO:0000256" key="2">
    <source>
        <dbReference type="SAM" id="SignalP"/>
    </source>
</evidence>
<dbReference type="InterPro" id="IPR013783">
    <property type="entry name" value="Ig-like_fold"/>
</dbReference>
<evidence type="ECO:0000256" key="1">
    <source>
        <dbReference type="PROSITE-ProRule" id="PRU00076"/>
    </source>
</evidence>